<comment type="caution">
    <text evidence="1">The sequence shown here is derived from an EMBL/GenBank/DDBJ whole genome shotgun (WGS) entry which is preliminary data.</text>
</comment>
<evidence type="ECO:0008006" key="2">
    <source>
        <dbReference type="Google" id="ProtNLM"/>
    </source>
</evidence>
<name>X1J948_9ZZZZ</name>
<evidence type="ECO:0000313" key="1">
    <source>
        <dbReference type="EMBL" id="GAH78005.1"/>
    </source>
</evidence>
<organism evidence="1">
    <name type="scientific">marine sediment metagenome</name>
    <dbReference type="NCBI Taxonomy" id="412755"/>
    <lineage>
        <taxon>unclassified sequences</taxon>
        <taxon>metagenomes</taxon>
        <taxon>ecological metagenomes</taxon>
    </lineage>
</organism>
<dbReference type="EMBL" id="BARU01043113">
    <property type="protein sequence ID" value="GAH78005.1"/>
    <property type="molecule type" value="Genomic_DNA"/>
</dbReference>
<dbReference type="AlphaFoldDB" id="X1J948"/>
<sequence length="143" mass="16534">MNIVARILVISEDLWYPPNYGDALRQYYLLRNLSHEHSYVWCCRYRSRRTQDEKDEGANFARSESLLIPKPSIGVKVAKTLPCFISGTPIKQAAYNFKVLQKRIRHLTATEDFDIVQIEHTKMADYVKSIAPSCRATKILTVQ</sequence>
<gene>
    <name evidence="1" type="ORF">S03H2_66084</name>
</gene>
<reference evidence="1" key="1">
    <citation type="journal article" date="2014" name="Front. Microbiol.">
        <title>High frequency of phylogenetically diverse reductive dehalogenase-homologous genes in deep subseafloor sedimentary metagenomes.</title>
        <authorList>
            <person name="Kawai M."/>
            <person name="Futagami T."/>
            <person name="Toyoda A."/>
            <person name="Takaki Y."/>
            <person name="Nishi S."/>
            <person name="Hori S."/>
            <person name="Arai W."/>
            <person name="Tsubouchi T."/>
            <person name="Morono Y."/>
            <person name="Uchiyama I."/>
            <person name="Ito T."/>
            <person name="Fujiyama A."/>
            <person name="Inagaki F."/>
            <person name="Takami H."/>
        </authorList>
    </citation>
    <scope>NUCLEOTIDE SEQUENCE</scope>
    <source>
        <strain evidence="1">Expedition CK06-06</strain>
    </source>
</reference>
<protein>
    <recommendedName>
        <fullName evidence="2">Glycosyltransferase subfamily 4-like N-terminal domain-containing protein</fullName>
    </recommendedName>
</protein>
<accession>X1J948</accession>
<feature type="non-terminal residue" evidence="1">
    <location>
        <position position="143"/>
    </location>
</feature>
<proteinExistence type="predicted"/>